<dbReference type="SUPFAM" id="SSF47413">
    <property type="entry name" value="lambda repressor-like DNA-binding domains"/>
    <property type="match status" value="1"/>
</dbReference>
<protein>
    <recommendedName>
        <fullName evidence="1">HTH cro/C1-type domain-containing protein</fullName>
    </recommendedName>
</protein>
<proteinExistence type="predicted"/>
<evidence type="ECO:0000313" key="3">
    <source>
        <dbReference type="Proteomes" id="UP000236723"/>
    </source>
</evidence>
<dbReference type="InterPro" id="IPR010982">
    <property type="entry name" value="Lambda_DNA-bd_dom_sf"/>
</dbReference>
<gene>
    <name evidence="2" type="ORF">SAMN04489712_13259</name>
</gene>
<dbReference type="PROSITE" id="PS50943">
    <property type="entry name" value="HTH_CROC1"/>
    <property type="match status" value="1"/>
</dbReference>
<organism evidence="2 3">
    <name type="scientific">Thermomonospora echinospora</name>
    <dbReference type="NCBI Taxonomy" id="1992"/>
    <lineage>
        <taxon>Bacteria</taxon>
        <taxon>Bacillati</taxon>
        <taxon>Actinomycetota</taxon>
        <taxon>Actinomycetes</taxon>
        <taxon>Streptosporangiales</taxon>
        <taxon>Thermomonosporaceae</taxon>
        <taxon>Thermomonospora</taxon>
    </lineage>
</organism>
<dbReference type="InterPro" id="IPR001387">
    <property type="entry name" value="Cro/C1-type_HTH"/>
</dbReference>
<reference evidence="3" key="1">
    <citation type="submission" date="2016-10" db="EMBL/GenBank/DDBJ databases">
        <authorList>
            <person name="Varghese N."/>
            <person name="Submissions S."/>
        </authorList>
    </citation>
    <scope>NUCLEOTIDE SEQUENCE [LARGE SCALE GENOMIC DNA]</scope>
    <source>
        <strain evidence="3">DSM 43163</strain>
    </source>
</reference>
<keyword evidence="3" id="KW-1185">Reference proteome</keyword>
<name>A0A1H6E5P3_9ACTN</name>
<feature type="domain" description="HTH cro/C1-type" evidence="1">
    <location>
        <begin position="47"/>
        <end position="82"/>
    </location>
</feature>
<dbReference type="GO" id="GO:0003677">
    <property type="term" value="F:DNA binding"/>
    <property type="evidence" value="ECO:0007669"/>
    <property type="project" value="InterPro"/>
</dbReference>
<evidence type="ECO:0000259" key="1">
    <source>
        <dbReference type="PROSITE" id="PS50943"/>
    </source>
</evidence>
<dbReference type="CDD" id="cd00093">
    <property type="entry name" value="HTH_XRE"/>
    <property type="match status" value="1"/>
</dbReference>
<dbReference type="Proteomes" id="UP000236723">
    <property type="component" value="Unassembled WGS sequence"/>
</dbReference>
<dbReference type="EMBL" id="FNVO01000032">
    <property type="protein sequence ID" value="SEG92215.1"/>
    <property type="molecule type" value="Genomic_DNA"/>
</dbReference>
<sequence>MSQNAEPGLLARRLEHLFQTAHPKGRKPYTNVEVADAINQAAGEQVISQAYIWQLRKGIKDNPTRRHIAALADFFGVSPLYFFDDTDPATDTALEADVKLALRDDAVRDLALRAAGLSDATLKTIQDMITRARTLEGLPELDEDTTSQ</sequence>
<dbReference type="RefSeq" id="WP_103944385.1">
    <property type="nucleotide sequence ID" value="NZ_FNVO01000032.1"/>
</dbReference>
<accession>A0A1H6E5P3</accession>
<dbReference type="AlphaFoldDB" id="A0A1H6E5P3"/>
<evidence type="ECO:0000313" key="2">
    <source>
        <dbReference type="EMBL" id="SEG92215.1"/>
    </source>
</evidence>
<dbReference type="Gene3D" id="1.10.260.40">
    <property type="entry name" value="lambda repressor-like DNA-binding domains"/>
    <property type="match status" value="1"/>
</dbReference>
<dbReference type="OrthoDB" id="2679623at2"/>